<organism evidence="2">
    <name type="scientific">Anguilla anguilla</name>
    <name type="common">European freshwater eel</name>
    <name type="synonym">Muraena anguilla</name>
    <dbReference type="NCBI Taxonomy" id="7936"/>
    <lineage>
        <taxon>Eukaryota</taxon>
        <taxon>Metazoa</taxon>
        <taxon>Chordata</taxon>
        <taxon>Craniata</taxon>
        <taxon>Vertebrata</taxon>
        <taxon>Euteleostomi</taxon>
        <taxon>Actinopterygii</taxon>
        <taxon>Neopterygii</taxon>
        <taxon>Teleostei</taxon>
        <taxon>Anguilliformes</taxon>
        <taxon>Anguillidae</taxon>
        <taxon>Anguilla</taxon>
    </lineage>
</organism>
<reference evidence="2" key="1">
    <citation type="submission" date="2014-11" db="EMBL/GenBank/DDBJ databases">
        <authorList>
            <person name="Amaro Gonzalez C."/>
        </authorList>
    </citation>
    <scope>NUCLEOTIDE SEQUENCE</scope>
</reference>
<accession>A0A0E9PPF2</accession>
<name>A0A0E9PPF2_ANGAN</name>
<dbReference type="AlphaFoldDB" id="A0A0E9PPF2"/>
<evidence type="ECO:0000313" key="2">
    <source>
        <dbReference type="EMBL" id="JAH06177.1"/>
    </source>
</evidence>
<proteinExistence type="predicted"/>
<protein>
    <submittedName>
        <fullName evidence="2">Uncharacterized protein</fullName>
    </submittedName>
</protein>
<sequence length="34" mass="3808">MKRMPQPKKSRGEQRRSLELLPTEVPGKAGSSVE</sequence>
<evidence type="ECO:0000256" key="1">
    <source>
        <dbReference type="SAM" id="MobiDB-lite"/>
    </source>
</evidence>
<dbReference type="EMBL" id="GBXM01102400">
    <property type="protein sequence ID" value="JAH06177.1"/>
    <property type="molecule type" value="Transcribed_RNA"/>
</dbReference>
<reference evidence="2" key="2">
    <citation type="journal article" date="2015" name="Fish Shellfish Immunol.">
        <title>Early steps in the European eel (Anguilla anguilla)-Vibrio vulnificus interaction in the gills: Role of the RtxA13 toxin.</title>
        <authorList>
            <person name="Callol A."/>
            <person name="Pajuelo D."/>
            <person name="Ebbesson L."/>
            <person name="Teles M."/>
            <person name="MacKenzie S."/>
            <person name="Amaro C."/>
        </authorList>
    </citation>
    <scope>NUCLEOTIDE SEQUENCE</scope>
</reference>
<feature type="region of interest" description="Disordered" evidence="1">
    <location>
        <begin position="1"/>
        <end position="34"/>
    </location>
</feature>